<proteinExistence type="predicted"/>
<evidence type="ECO:0000313" key="2">
    <source>
        <dbReference type="Proteomes" id="UP000004386"/>
    </source>
</evidence>
<name>C4WNN2_9HYPH</name>
<dbReference type="AlphaFoldDB" id="C4WNN2"/>
<dbReference type="HOGENOM" id="CLU_3155544_0_0_5"/>
<dbReference type="EMBL" id="ACQA01000002">
    <property type="protein sequence ID" value="EEQ93359.1"/>
    <property type="molecule type" value="Genomic_DNA"/>
</dbReference>
<protein>
    <submittedName>
        <fullName evidence="1">Uncharacterized protein</fullName>
    </submittedName>
</protein>
<reference evidence="1 2" key="1">
    <citation type="submission" date="2009-05" db="EMBL/GenBank/DDBJ databases">
        <authorList>
            <person name="Setubal J.C."/>
            <person name="Boyle S."/>
            <person name="Crasta O.R."/>
            <person name="Gillespie J.J."/>
            <person name="Kenyon R.W."/>
            <person name="Lu J."/>
            <person name="Mane S."/>
            <person name="Nagrani S."/>
            <person name="Shallom J.M."/>
            <person name="Shallom S."/>
            <person name="Shukla M."/>
            <person name="Snyder E.E."/>
            <person name="Sobral B.W."/>
            <person name="Wattam A.R."/>
            <person name="Will R."/>
            <person name="Williams K."/>
            <person name="Yoo H."/>
            <person name="Munk C."/>
            <person name="Tapia R."/>
            <person name="Green L."/>
            <person name="Rogers Y."/>
            <person name="Detter J.C."/>
            <person name="Bruce D."/>
            <person name="Brettin T.S."/>
            <person name="Tsolis R."/>
        </authorList>
    </citation>
    <scope>NUCLEOTIDE SEQUENCE [LARGE SCALE GENOMIC DNA]</scope>
    <source>
        <strain evidence="1 2">LMG 3301</strain>
    </source>
</reference>
<organism evidence="1 2">
    <name type="scientific">Brucella intermedia LMG 3301</name>
    <dbReference type="NCBI Taxonomy" id="641118"/>
    <lineage>
        <taxon>Bacteria</taxon>
        <taxon>Pseudomonadati</taxon>
        <taxon>Pseudomonadota</taxon>
        <taxon>Alphaproteobacteria</taxon>
        <taxon>Hyphomicrobiales</taxon>
        <taxon>Brucellaceae</taxon>
        <taxon>Brucella/Ochrobactrum group</taxon>
        <taxon>Brucella</taxon>
    </lineage>
</organism>
<dbReference type="Proteomes" id="UP000004386">
    <property type="component" value="Unassembled WGS sequence"/>
</dbReference>
<evidence type="ECO:0000313" key="1">
    <source>
        <dbReference type="EMBL" id="EEQ93359.1"/>
    </source>
</evidence>
<accession>C4WNN2</accession>
<gene>
    <name evidence="1" type="ORF">OINT_2000507</name>
</gene>
<comment type="caution">
    <text evidence="1">The sequence shown here is derived from an EMBL/GenBank/DDBJ whole genome shotgun (WGS) entry which is preliminary data.</text>
</comment>
<sequence>MEKDFSVPASGYGFAFLFESGKGRILFHPQENSLQLQRFFAEASLSSA</sequence>